<feature type="transmembrane region" description="Helical" evidence="2">
    <location>
        <begin position="46"/>
        <end position="67"/>
    </location>
</feature>
<dbReference type="Proteomes" id="UP001236014">
    <property type="component" value="Chromosome"/>
</dbReference>
<keyword evidence="2" id="KW-0472">Membrane</keyword>
<accession>A0A9Y2ICY1</accession>
<keyword evidence="2" id="KW-0812">Transmembrane</keyword>
<sequence>MGRHTLAEEPVPHPLDPPKRQQGRSETTGSHRIVAAKAPRRRIAGWPIACAGLVVLVALGVFGWNWADSVLNNRAEAQAASCGGNRTTVRLVVTPQIAKPVEAAASRWDADLTPVHGACFQVDVTTKPSSVVLDALTGKTDLSTIGGLPDGWIPESSYWVTQLTNAKPELIGSPAMPIGSGPPADYPFVGLAAASVGDTATDENQQRATQSFRAFLKEPAQLADFAAAGIRAA</sequence>
<dbReference type="AlphaFoldDB" id="A0A9Y2ICY1"/>
<keyword evidence="2" id="KW-1133">Transmembrane helix</keyword>
<feature type="region of interest" description="Disordered" evidence="1">
    <location>
        <begin position="1"/>
        <end position="34"/>
    </location>
</feature>
<evidence type="ECO:0000313" key="4">
    <source>
        <dbReference type="Proteomes" id="UP001236014"/>
    </source>
</evidence>
<dbReference type="KEGG" id="acab:QRX50_32070"/>
<dbReference type="EMBL" id="CP127294">
    <property type="protein sequence ID" value="WIX76093.1"/>
    <property type="molecule type" value="Genomic_DNA"/>
</dbReference>
<evidence type="ECO:0000256" key="2">
    <source>
        <dbReference type="SAM" id="Phobius"/>
    </source>
</evidence>
<evidence type="ECO:0000256" key="1">
    <source>
        <dbReference type="SAM" id="MobiDB-lite"/>
    </source>
</evidence>
<keyword evidence="4" id="KW-1185">Reference proteome</keyword>
<dbReference type="RefSeq" id="WP_285966850.1">
    <property type="nucleotide sequence ID" value="NZ_CP127294.1"/>
</dbReference>
<protein>
    <recommendedName>
        <fullName evidence="5">Extracellular solute-binding protein</fullName>
    </recommendedName>
</protein>
<name>A0A9Y2ICY1_9PSEU</name>
<reference evidence="3 4" key="1">
    <citation type="submission" date="2023-06" db="EMBL/GenBank/DDBJ databases">
        <authorList>
            <person name="Oyuntsetseg B."/>
            <person name="Kim S.B."/>
        </authorList>
    </citation>
    <scope>NUCLEOTIDE SEQUENCE [LARGE SCALE GENOMIC DNA]</scope>
    <source>
        <strain evidence="3 4">2-15</strain>
    </source>
</reference>
<proteinExistence type="predicted"/>
<organism evidence="3 4">
    <name type="scientific">Amycolatopsis carbonis</name>
    <dbReference type="NCBI Taxonomy" id="715471"/>
    <lineage>
        <taxon>Bacteria</taxon>
        <taxon>Bacillati</taxon>
        <taxon>Actinomycetota</taxon>
        <taxon>Actinomycetes</taxon>
        <taxon>Pseudonocardiales</taxon>
        <taxon>Pseudonocardiaceae</taxon>
        <taxon>Amycolatopsis</taxon>
    </lineage>
</organism>
<evidence type="ECO:0008006" key="5">
    <source>
        <dbReference type="Google" id="ProtNLM"/>
    </source>
</evidence>
<feature type="compositionally biased region" description="Basic and acidic residues" evidence="1">
    <location>
        <begin position="1"/>
        <end position="19"/>
    </location>
</feature>
<gene>
    <name evidence="3" type="ORF">QRX50_32070</name>
</gene>
<evidence type="ECO:0000313" key="3">
    <source>
        <dbReference type="EMBL" id="WIX76093.1"/>
    </source>
</evidence>